<keyword evidence="1" id="KW-0812">Transmembrane</keyword>
<feature type="transmembrane region" description="Helical" evidence="1">
    <location>
        <begin position="20"/>
        <end position="45"/>
    </location>
</feature>
<evidence type="ECO:0000313" key="3">
    <source>
        <dbReference type="Proteomes" id="UP000432350"/>
    </source>
</evidence>
<feature type="transmembrane region" description="Helical" evidence="1">
    <location>
        <begin position="565"/>
        <end position="584"/>
    </location>
</feature>
<sequence length="738" mass="84229">MFIDYFLLEVSFYFPKKWFLALLCCFFAFGYWVSVIASFSFAGVYANSPFVLTYTIGLVSLLNIFTIVIFSSQIFLREIDARFSSLLYTTLVNKNIFQLSRFVLVFLITALTFLFFILGLMFGHASQGDEHEKFMPFRMLNYLQPYILLVLPNIFFCTATVSAIAWTSRSKMLVFLSGVFIYILYFAVSLFSNSPLFANASPVSSETMSRMAIVDPFGLAAFFEQCQSWSPALKNSTLLQLKGNFLINRIGLLVFSSALTLLAIRRARFHCTTKKNIKPPLQKAGNQPILPRGQISISEKGWLYDWHTLYSFLKIDLRALLKGLPFVVVIALWLFFLGMEIYSNIDAGMRLPQRYASTGLMVRNIINSFPLFLLSVLSFYGMETVWRSRSTRIYVLEDSTPVQVTVVMLAKWISLCCIALLLITISILQCMVLQLIFQYPKIEWNLYLSLFYILGVPSLLDASVIISIQTIVGLKYPALLLTVLFFALTNSFIGTMLGIEHPLFRFAKSPLNYSGDMNGFGAYLHAFGFKMIYWTSFSALIAIGTTLTRQKARSFSVNLKSHSKLKVFAVLMVAVLLISGHFIYQRTQVGNSAAEIDWMQHYEQKYRHYQHIPQPTIVSVKTEIDLYPTSNEYIISGLYKLVNKSAAPLDSLLLYTDPAMELAHVNIDRAVQKATDSTYGHHRFKLTSPFMPGDSITMEFTIKYKWTPFNRHDPMNAILANGSFMRISRYYPIFGYQQ</sequence>
<feature type="transmembrane region" description="Helical" evidence="1">
    <location>
        <begin position="173"/>
        <end position="192"/>
    </location>
</feature>
<feature type="transmembrane region" description="Helical" evidence="1">
    <location>
        <begin position="479"/>
        <end position="499"/>
    </location>
</feature>
<gene>
    <name evidence="2" type="ORF">SPHINGO8BC_70037</name>
</gene>
<protein>
    <recommendedName>
        <fullName evidence="4">ABC-type transport system involved in multi-copper enzyme maturation, permease component</fullName>
    </recommendedName>
</protein>
<reference evidence="2 3" key="1">
    <citation type="submission" date="2019-10" db="EMBL/GenBank/DDBJ databases">
        <authorList>
            <person name="Karimi E."/>
        </authorList>
    </citation>
    <scope>NUCLEOTIDE SEQUENCE [LARGE SCALE GENOMIC DNA]</scope>
    <source>
        <strain evidence="2">Sphingobacterium sp. 8BC</strain>
    </source>
</reference>
<organism evidence="2 3">
    <name type="scientific">Sphingobacterium multivorum</name>
    <dbReference type="NCBI Taxonomy" id="28454"/>
    <lineage>
        <taxon>Bacteria</taxon>
        <taxon>Pseudomonadati</taxon>
        <taxon>Bacteroidota</taxon>
        <taxon>Sphingobacteriia</taxon>
        <taxon>Sphingobacteriales</taxon>
        <taxon>Sphingobacteriaceae</taxon>
        <taxon>Sphingobacterium</taxon>
    </lineage>
</organism>
<feature type="transmembrane region" description="Helical" evidence="1">
    <location>
        <begin position="143"/>
        <end position="166"/>
    </location>
</feature>
<proteinExistence type="predicted"/>
<dbReference type="EMBL" id="CABWMV010000026">
    <property type="protein sequence ID" value="VXD06487.1"/>
    <property type="molecule type" value="Genomic_DNA"/>
</dbReference>
<name>A0A654DM93_SPHMU</name>
<feature type="transmembrane region" description="Helical" evidence="1">
    <location>
        <begin position="324"/>
        <end position="345"/>
    </location>
</feature>
<evidence type="ECO:0000313" key="2">
    <source>
        <dbReference type="EMBL" id="VXD06487.1"/>
    </source>
</evidence>
<evidence type="ECO:0000256" key="1">
    <source>
        <dbReference type="SAM" id="Phobius"/>
    </source>
</evidence>
<accession>A0A654DM93</accession>
<feature type="transmembrane region" description="Helical" evidence="1">
    <location>
        <begin position="365"/>
        <end position="382"/>
    </location>
</feature>
<dbReference type="Proteomes" id="UP000432350">
    <property type="component" value="Unassembled WGS sequence"/>
</dbReference>
<feature type="transmembrane region" description="Helical" evidence="1">
    <location>
        <begin position="246"/>
        <end position="264"/>
    </location>
</feature>
<keyword evidence="1" id="KW-0472">Membrane</keyword>
<feature type="transmembrane region" description="Helical" evidence="1">
    <location>
        <begin position="519"/>
        <end position="544"/>
    </location>
</feature>
<evidence type="ECO:0008006" key="4">
    <source>
        <dbReference type="Google" id="ProtNLM"/>
    </source>
</evidence>
<keyword evidence="1" id="KW-1133">Transmembrane helix</keyword>
<feature type="transmembrane region" description="Helical" evidence="1">
    <location>
        <begin position="449"/>
        <end position="472"/>
    </location>
</feature>
<feature type="transmembrane region" description="Helical" evidence="1">
    <location>
        <begin position="412"/>
        <end position="437"/>
    </location>
</feature>
<dbReference type="AlphaFoldDB" id="A0A654DM93"/>
<feature type="transmembrane region" description="Helical" evidence="1">
    <location>
        <begin position="51"/>
        <end position="76"/>
    </location>
</feature>
<dbReference type="RefSeq" id="WP_070561073.1">
    <property type="nucleotide sequence ID" value="NZ_CP068086.1"/>
</dbReference>
<feature type="transmembrane region" description="Helical" evidence="1">
    <location>
        <begin position="102"/>
        <end position="123"/>
    </location>
</feature>